<accession>A0A6C0ERI5</accession>
<dbReference type="EMBL" id="MN738913">
    <property type="protein sequence ID" value="QHT30910.1"/>
    <property type="molecule type" value="Genomic_DNA"/>
</dbReference>
<reference evidence="1" key="1">
    <citation type="journal article" date="2020" name="Nature">
        <title>Giant virus diversity and host interactions through global metagenomics.</title>
        <authorList>
            <person name="Schulz F."/>
            <person name="Roux S."/>
            <person name="Paez-Espino D."/>
            <person name="Jungbluth S."/>
            <person name="Walsh D.A."/>
            <person name="Denef V.J."/>
            <person name="McMahon K.D."/>
            <person name="Konstantinidis K.T."/>
            <person name="Eloe-Fadrosh E.A."/>
            <person name="Kyrpides N.C."/>
            <person name="Woyke T."/>
        </authorList>
    </citation>
    <scope>NUCLEOTIDE SEQUENCE</scope>
    <source>
        <strain evidence="1">GVMAG-M-3300009151-50</strain>
    </source>
</reference>
<evidence type="ECO:0000313" key="1">
    <source>
        <dbReference type="EMBL" id="QHT30910.1"/>
    </source>
</evidence>
<name>A0A6C0ERI5_9ZZZZ</name>
<dbReference type="AlphaFoldDB" id="A0A6C0ERI5"/>
<proteinExistence type="predicted"/>
<sequence length="50" mass="5776">MIKENKQIKKIKNISIKSTIQYKSSYSDFLLDKNESNDDIGCLDILSKHS</sequence>
<organism evidence="1">
    <name type="scientific">viral metagenome</name>
    <dbReference type="NCBI Taxonomy" id="1070528"/>
    <lineage>
        <taxon>unclassified sequences</taxon>
        <taxon>metagenomes</taxon>
        <taxon>organismal metagenomes</taxon>
    </lineage>
</organism>
<protein>
    <submittedName>
        <fullName evidence="1">Uncharacterized protein</fullName>
    </submittedName>
</protein>